<dbReference type="InterPro" id="IPR036390">
    <property type="entry name" value="WH_DNA-bd_sf"/>
</dbReference>
<organism evidence="2 3">
    <name type="scientific">Sphingobacterium kitahiroshimense</name>
    <dbReference type="NCBI Taxonomy" id="470446"/>
    <lineage>
        <taxon>Bacteria</taxon>
        <taxon>Pseudomonadati</taxon>
        <taxon>Bacteroidota</taxon>
        <taxon>Sphingobacteriia</taxon>
        <taxon>Sphingobacteriales</taxon>
        <taxon>Sphingobacteriaceae</taxon>
        <taxon>Sphingobacterium</taxon>
    </lineage>
</organism>
<protein>
    <submittedName>
        <fullName evidence="2">MarR family transcriptional regulator</fullName>
    </submittedName>
</protein>
<dbReference type="SUPFAM" id="SSF46785">
    <property type="entry name" value="Winged helix' DNA-binding domain"/>
    <property type="match status" value="1"/>
</dbReference>
<evidence type="ECO:0000313" key="2">
    <source>
        <dbReference type="EMBL" id="MEN5377844.1"/>
    </source>
</evidence>
<dbReference type="Proteomes" id="UP001409291">
    <property type="component" value="Unassembled WGS sequence"/>
</dbReference>
<dbReference type="PRINTS" id="PR00598">
    <property type="entry name" value="HTHMARR"/>
</dbReference>
<name>A0ABV0BWB5_9SPHI</name>
<dbReference type="Gene3D" id="1.10.10.10">
    <property type="entry name" value="Winged helix-like DNA-binding domain superfamily/Winged helix DNA-binding domain"/>
    <property type="match status" value="1"/>
</dbReference>
<proteinExistence type="predicted"/>
<dbReference type="InterPro" id="IPR036388">
    <property type="entry name" value="WH-like_DNA-bd_sf"/>
</dbReference>
<dbReference type="InterPro" id="IPR000835">
    <property type="entry name" value="HTH_MarR-typ"/>
</dbReference>
<dbReference type="PROSITE" id="PS50995">
    <property type="entry name" value="HTH_MARR_2"/>
    <property type="match status" value="1"/>
</dbReference>
<comment type="caution">
    <text evidence="2">The sequence shown here is derived from an EMBL/GenBank/DDBJ whole genome shotgun (WGS) entry which is preliminary data.</text>
</comment>
<dbReference type="SMART" id="SM00347">
    <property type="entry name" value="HTH_MARR"/>
    <property type="match status" value="1"/>
</dbReference>
<keyword evidence="3" id="KW-1185">Reference proteome</keyword>
<dbReference type="Pfam" id="PF12802">
    <property type="entry name" value="MarR_2"/>
    <property type="match status" value="1"/>
</dbReference>
<dbReference type="InterPro" id="IPR039422">
    <property type="entry name" value="MarR/SlyA-like"/>
</dbReference>
<evidence type="ECO:0000259" key="1">
    <source>
        <dbReference type="PROSITE" id="PS50995"/>
    </source>
</evidence>
<dbReference type="RefSeq" id="WP_315394678.1">
    <property type="nucleotide sequence ID" value="NZ_JBDJLH010000002.1"/>
</dbReference>
<evidence type="ECO:0000313" key="3">
    <source>
        <dbReference type="Proteomes" id="UP001409291"/>
    </source>
</evidence>
<reference evidence="2 3" key="1">
    <citation type="submission" date="2024-04" db="EMBL/GenBank/DDBJ databases">
        <title>WGS of bacteria from Torrens River.</title>
        <authorList>
            <person name="Wyrsch E.R."/>
            <person name="Drigo B."/>
        </authorList>
    </citation>
    <scope>NUCLEOTIDE SEQUENCE [LARGE SCALE GENOMIC DNA]</scope>
    <source>
        <strain evidence="2 3">TWI391</strain>
    </source>
</reference>
<sequence>MKFETPTSTVLYSIEETIKAYRRLCQQNISSIVPTITVDQALILIIIDREDKSQSEIADLVFKDYASMTRIIKLMINKNYLTKTIDDADKRKSELKITPSGKEIIKKLNPVIKKNREIALNSLSEQELKQLFEILNKITQNCKTSMK</sequence>
<feature type="domain" description="HTH marR-type" evidence="1">
    <location>
        <begin position="7"/>
        <end position="140"/>
    </location>
</feature>
<gene>
    <name evidence="2" type="ORF">ABE541_11265</name>
</gene>
<accession>A0ABV0BWB5</accession>
<dbReference type="PANTHER" id="PTHR33164:SF43">
    <property type="entry name" value="HTH-TYPE TRANSCRIPTIONAL REPRESSOR YETL"/>
    <property type="match status" value="1"/>
</dbReference>
<dbReference type="PANTHER" id="PTHR33164">
    <property type="entry name" value="TRANSCRIPTIONAL REGULATOR, MARR FAMILY"/>
    <property type="match status" value="1"/>
</dbReference>
<dbReference type="EMBL" id="JBDJNQ010000004">
    <property type="protein sequence ID" value="MEN5377844.1"/>
    <property type="molecule type" value="Genomic_DNA"/>
</dbReference>